<evidence type="ECO:0000256" key="13">
    <source>
        <dbReference type="SAM" id="MobiDB-lite"/>
    </source>
</evidence>
<dbReference type="InterPro" id="IPR011320">
    <property type="entry name" value="RNase_H1_N"/>
</dbReference>
<evidence type="ECO:0000256" key="3">
    <source>
        <dbReference type="ARBA" id="ARBA00004065"/>
    </source>
</evidence>
<comment type="cofactor">
    <cofactor evidence="2 12">
        <name>Mg(2+)</name>
        <dbReference type="ChEBI" id="CHEBI:18420"/>
    </cofactor>
</comment>
<dbReference type="RefSeq" id="XP_029738504.1">
    <property type="nucleotide sequence ID" value="XM_029885262.1"/>
</dbReference>
<dbReference type="InterPro" id="IPR017067">
    <property type="entry name" value="RNase_H1_euk"/>
</dbReference>
<dbReference type="PANTHER" id="PTHR10642:SF26">
    <property type="entry name" value="RIBONUCLEASE H1"/>
    <property type="match status" value="1"/>
</dbReference>
<organism evidence="15 16">
    <name type="scientific">Sporisorium graminicola</name>
    <dbReference type="NCBI Taxonomy" id="280036"/>
    <lineage>
        <taxon>Eukaryota</taxon>
        <taxon>Fungi</taxon>
        <taxon>Dikarya</taxon>
        <taxon>Basidiomycota</taxon>
        <taxon>Ustilaginomycotina</taxon>
        <taxon>Ustilaginomycetes</taxon>
        <taxon>Ustilaginales</taxon>
        <taxon>Ustilaginaceae</taxon>
        <taxon>Sporisorium</taxon>
    </lineage>
</organism>
<dbReference type="Gene3D" id="3.40.970.10">
    <property type="entry name" value="Ribonuclease H1, N-terminal domain"/>
    <property type="match status" value="1"/>
</dbReference>
<evidence type="ECO:0000256" key="5">
    <source>
        <dbReference type="ARBA" id="ARBA00012180"/>
    </source>
</evidence>
<dbReference type="EC" id="3.1.26.4" evidence="5 12"/>
<protein>
    <recommendedName>
        <fullName evidence="6 12">Ribonuclease H</fullName>
        <shortName evidence="12">RNase H</shortName>
        <ecNumber evidence="5 12">3.1.26.4</ecNumber>
    </recommendedName>
</protein>
<dbReference type="GeneID" id="40727563"/>
<feature type="domain" description="RNase H type-1" evidence="14">
    <location>
        <begin position="144"/>
        <end position="294"/>
    </location>
</feature>
<dbReference type="FunFam" id="3.40.970.10:FF:000002">
    <property type="entry name" value="Ribonuclease H"/>
    <property type="match status" value="1"/>
</dbReference>
<evidence type="ECO:0000259" key="14">
    <source>
        <dbReference type="PROSITE" id="PS50879"/>
    </source>
</evidence>
<dbReference type="InterPro" id="IPR050092">
    <property type="entry name" value="RNase_H"/>
</dbReference>
<feature type="compositionally biased region" description="Polar residues" evidence="13">
    <location>
        <begin position="136"/>
        <end position="147"/>
    </location>
</feature>
<keyword evidence="8 12" id="KW-0479">Metal-binding</keyword>
<dbReference type="PIRSF" id="PIRSF036852">
    <property type="entry name" value="Ribonuclease_H1_euk"/>
    <property type="match status" value="1"/>
</dbReference>
<comment type="function">
    <text evidence="3 12">Endonuclease that specifically degrades the RNA of RNA-DNA hybrids.</text>
</comment>
<evidence type="ECO:0000256" key="6">
    <source>
        <dbReference type="ARBA" id="ARBA00017721"/>
    </source>
</evidence>
<dbReference type="SUPFAM" id="SSF53098">
    <property type="entry name" value="Ribonuclease H-like"/>
    <property type="match status" value="1"/>
</dbReference>
<dbReference type="GO" id="GO:0004523">
    <property type="term" value="F:RNA-DNA hybrid ribonuclease activity"/>
    <property type="evidence" value="ECO:0007669"/>
    <property type="project" value="UniProtKB-UniRule"/>
</dbReference>
<evidence type="ECO:0000256" key="7">
    <source>
        <dbReference type="ARBA" id="ARBA00022722"/>
    </source>
</evidence>
<feature type="compositionally biased region" description="Low complexity" evidence="13">
    <location>
        <begin position="59"/>
        <end position="77"/>
    </location>
</feature>
<dbReference type="CDD" id="cd09280">
    <property type="entry name" value="RNase_HI_eukaryote_like"/>
    <property type="match status" value="1"/>
</dbReference>
<keyword evidence="9 12" id="KW-0255">Endonuclease</keyword>
<dbReference type="PANTHER" id="PTHR10642">
    <property type="entry name" value="RIBONUCLEASE H1"/>
    <property type="match status" value="1"/>
</dbReference>
<dbReference type="InterPro" id="IPR002156">
    <property type="entry name" value="RNaseH_domain"/>
</dbReference>
<dbReference type="Gene3D" id="3.30.420.10">
    <property type="entry name" value="Ribonuclease H-like superfamily/Ribonuclease H"/>
    <property type="match status" value="1"/>
</dbReference>
<evidence type="ECO:0000313" key="16">
    <source>
        <dbReference type="Proteomes" id="UP000306050"/>
    </source>
</evidence>
<name>A0A4V6ETG7_9BASI</name>
<dbReference type="InterPro" id="IPR036397">
    <property type="entry name" value="RNaseH_sf"/>
</dbReference>
<proteinExistence type="inferred from homology"/>
<dbReference type="EMBL" id="SRRM01000017">
    <property type="protein sequence ID" value="TKY86519.1"/>
    <property type="molecule type" value="Genomic_DNA"/>
</dbReference>
<evidence type="ECO:0000256" key="8">
    <source>
        <dbReference type="ARBA" id="ARBA00022723"/>
    </source>
</evidence>
<feature type="compositionally biased region" description="Low complexity" evidence="13">
    <location>
        <begin position="96"/>
        <end position="108"/>
    </location>
</feature>
<dbReference type="KEGG" id="sgra:EX895_004668"/>
<keyword evidence="11 12" id="KW-0460">Magnesium</keyword>
<evidence type="ECO:0000256" key="2">
    <source>
        <dbReference type="ARBA" id="ARBA00001946"/>
    </source>
</evidence>
<keyword evidence="10 12" id="KW-0378">Hydrolase</keyword>
<evidence type="ECO:0000256" key="10">
    <source>
        <dbReference type="ARBA" id="ARBA00022801"/>
    </source>
</evidence>
<dbReference type="Proteomes" id="UP000306050">
    <property type="component" value="Chromosome SGRAM_4"/>
</dbReference>
<dbReference type="Pfam" id="PF00075">
    <property type="entry name" value="RNase_H"/>
    <property type="match status" value="1"/>
</dbReference>
<dbReference type="SUPFAM" id="SSF55658">
    <property type="entry name" value="L9 N-domain-like"/>
    <property type="match status" value="1"/>
</dbReference>
<dbReference type="AlphaFoldDB" id="A0A4V6ETG7"/>
<dbReference type="Pfam" id="PF01693">
    <property type="entry name" value="Cauli_VI"/>
    <property type="match status" value="1"/>
</dbReference>
<evidence type="ECO:0000256" key="11">
    <source>
        <dbReference type="ARBA" id="ARBA00022842"/>
    </source>
</evidence>
<evidence type="ECO:0000256" key="12">
    <source>
        <dbReference type="PIRNR" id="PIRNR036852"/>
    </source>
</evidence>
<evidence type="ECO:0000256" key="9">
    <source>
        <dbReference type="ARBA" id="ARBA00022759"/>
    </source>
</evidence>
<sequence>MGKVSKGGYYAVQKGRKQGIYRTWAECEAATKGFAGAVFKKFDSQDAAQAFVQADGYGASSSASTRTSASTVTGTSRPSYHPYATTAPSGKKWDKSTAAAQDASAPASVLGKRPSHAEPTSMKRPHLDTVFPPAPATTSGGSSSQRKSVVYCDGSSIGNGKHNARAGWGVFFEDPELHHLNESRRLPGSAQTNNRAELMAIIRAIQLCPNDGRQLLIMSDSQYSMNAVEKWLPGWKRRGFKTATGEAVQNQDLIMLLDKELGERYPRPKLEYVKGHAGIDGNETVDRMAKYGASLPQDDSADLGRRSTAPESRVRHVDLPAGLKTDASVVTPTEAPEQMG</sequence>
<gene>
    <name evidence="15" type="ORF">EX895_004668</name>
</gene>
<dbReference type="InterPro" id="IPR012337">
    <property type="entry name" value="RNaseH-like_sf"/>
</dbReference>
<dbReference type="OrthoDB" id="245563at2759"/>
<feature type="region of interest" description="Disordered" evidence="13">
    <location>
        <begin position="59"/>
        <end position="147"/>
    </location>
</feature>
<feature type="region of interest" description="Disordered" evidence="13">
    <location>
        <begin position="293"/>
        <end position="340"/>
    </location>
</feature>
<dbReference type="InterPro" id="IPR037056">
    <property type="entry name" value="RNase_H1_N_sf"/>
</dbReference>
<evidence type="ECO:0000313" key="15">
    <source>
        <dbReference type="EMBL" id="TKY86519.1"/>
    </source>
</evidence>
<reference evidence="15 16" key="1">
    <citation type="submission" date="2019-05" db="EMBL/GenBank/DDBJ databases">
        <title>Sporisorium graminicola CBS 10092 draft sequencing and annotation.</title>
        <authorList>
            <person name="Solano-Gonzalez S."/>
            <person name="Caddick M.X."/>
            <person name="Darby A."/>
        </authorList>
    </citation>
    <scope>NUCLEOTIDE SEQUENCE [LARGE SCALE GENOMIC DNA]</scope>
    <source>
        <strain evidence="15 16">CBS 10092</strain>
    </source>
</reference>
<comment type="catalytic activity">
    <reaction evidence="1 12">
        <text>Endonucleolytic cleavage to 5'-phosphomonoester.</text>
        <dbReference type="EC" id="3.1.26.4"/>
    </reaction>
</comment>
<comment type="similarity">
    <text evidence="4 12">Belongs to the RNase H family.</text>
</comment>
<evidence type="ECO:0000256" key="1">
    <source>
        <dbReference type="ARBA" id="ARBA00000077"/>
    </source>
</evidence>
<comment type="caution">
    <text evidence="15">The sequence shown here is derived from an EMBL/GenBank/DDBJ whole genome shotgun (WGS) entry which is preliminary data.</text>
</comment>
<dbReference type="GO" id="GO:0003676">
    <property type="term" value="F:nucleic acid binding"/>
    <property type="evidence" value="ECO:0007669"/>
    <property type="project" value="UniProtKB-UniRule"/>
</dbReference>
<dbReference type="InterPro" id="IPR009027">
    <property type="entry name" value="Ribosomal_bL9/RNase_H1_N"/>
</dbReference>
<dbReference type="PROSITE" id="PS50879">
    <property type="entry name" value="RNASE_H_1"/>
    <property type="match status" value="1"/>
</dbReference>
<dbReference type="GO" id="GO:0043137">
    <property type="term" value="P:DNA replication, removal of RNA primer"/>
    <property type="evidence" value="ECO:0007669"/>
    <property type="project" value="TreeGrafter"/>
</dbReference>
<accession>A0A4V6ETG7</accession>
<keyword evidence="16" id="KW-1185">Reference proteome</keyword>
<evidence type="ECO:0000256" key="4">
    <source>
        <dbReference type="ARBA" id="ARBA00005300"/>
    </source>
</evidence>
<dbReference type="GO" id="GO:0000287">
    <property type="term" value="F:magnesium ion binding"/>
    <property type="evidence" value="ECO:0007669"/>
    <property type="project" value="UniProtKB-UniRule"/>
</dbReference>
<keyword evidence="7 12" id="KW-0540">Nuclease</keyword>